<protein>
    <recommendedName>
        <fullName evidence="2">F5/8 type C domain-containing protein</fullName>
    </recommendedName>
</protein>
<reference evidence="3" key="1">
    <citation type="submission" date="2022-11" db="UniProtKB">
        <authorList>
            <consortium name="EnsemblMetazoa"/>
        </authorList>
    </citation>
    <scope>IDENTIFICATION</scope>
</reference>
<evidence type="ECO:0000313" key="4">
    <source>
        <dbReference type="Proteomes" id="UP000887568"/>
    </source>
</evidence>
<dbReference type="InterPro" id="IPR000421">
    <property type="entry name" value="FA58C"/>
</dbReference>
<sequence>MGVVWAERVCYFGQEPDANQSGRLRWFMPGSKADRCACTSTRPGPVYMQPVHWSHPPFYTDTPMFTNDQEDIHDYFNCHDVLECSREGPFGMEDGRIPNESITASSVHPNRANFAPTRARLNLQVKGGAAAWCNVGHDETHPWIQLDLGSDATITGVITQGRGDHPDWVTEFKVAYSDDGQEWTDVIDNGSSTPMKFPGNSDQNTHVTTTFPKAFRAWFLRILPTQFHEYCCMRFEVLGCTINK</sequence>
<dbReference type="AlphaFoldDB" id="A0A913ZMT4"/>
<dbReference type="FunFam" id="2.60.120.260:FF:000002">
    <property type="entry name" value="Coagulation factor VIII"/>
    <property type="match status" value="1"/>
</dbReference>
<dbReference type="PROSITE" id="PS01286">
    <property type="entry name" value="FA58C_2"/>
    <property type="match status" value="1"/>
</dbReference>
<keyword evidence="4" id="KW-1185">Reference proteome</keyword>
<proteinExistence type="predicted"/>
<dbReference type="SUPFAM" id="SSF49785">
    <property type="entry name" value="Galactose-binding domain-like"/>
    <property type="match status" value="1"/>
</dbReference>
<dbReference type="Gene3D" id="2.60.120.260">
    <property type="entry name" value="Galactose-binding domain-like"/>
    <property type="match status" value="1"/>
</dbReference>
<evidence type="ECO:0000313" key="3">
    <source>
        <dbReference type="EnsemblMetazoa" id="XP_038052366.1"/>
    </source>
</evidence>
<dbReference type="CDD" id="cd00057">
    <property type="entry name" value="FA58C"/>
    <property type="match status" value="1"/>
</dbReference>
<dbReference type="EnsemblMetazoa" id="XM_038196438.1">
    <property type="protein sequence ID" value="XP_038052366.1"/>
    <property type="gene ID" value="LOC119725077"/>
</dbReference>
<organism evidence="3 4">
    <name type="scientific">Patiria miniata</name>
    <name type="common">Bat star</name>
    <name type="synonym">Asterina miniata</name>
    <dbReference type="NCBI Taxonomy" id="46514"/>
    <lineage>
        <taxon>Eukaryota</taxon>
        <taxon>Metazoa</taxon>
        <taxon>Echinodermata</taxon>
        <taxon>Eleutherozoa</taxon>
        <taxon>Asterozoa</taxon>
        <taxon>Asteroidea</taxon>
        <taxon>Valvatacea</taxon>
        <taxon>Valvatida</taxon>
        <taxon>Asterinidae</taxon>
        <taxon>Patiria</taxon>
    </lineage>
</organism>
<dbReference type="InterPro" id="IPR008979">
    <property type="entry name" value="Galactose-bd-like_sf"/>
</dbReference>
<dbReference type="RefSeq" id="XP_038052366.1">
    <property type="nucleotide sequence ID" value="XM_038196438.1"/>
</dbReference>
<evidence type="ECO:0000259" key="2">
    <source>
        <dbReference type="PROSITE" id="PS50022"/>
    </source>
</evidence>
<evidence type="ECO:0000256" key="1">
    <source>
        <dbReference type="ARBA" id="ARBA00023157"/>
    </source>
</evidence>
<dbReference type="GeneID" id="119725077"/>
<dbReference type="Proteomes" id="UP000887568">
    <property type="component" value="Unplaced"/>
</dbReference>
<feature type="domain" description="F5/8 type C" evidence="2">
    <location>
        <begin position="84"/>
        <end position="240"/>
    </location>
</feature>
<dbReference type="SMART" id="SM00231">
    <property type="entry name" value="FA58C"/>
    <property type="match status" value="1"/>
</dbReference>
<accession>A0A913ZMT4</accession>
<dbReference type="OrthoDB" id="5985199at2759"/>
<keyword evidence="1" id="KW-1015">Disulfide bond</keyword>
<dbReference type="Pfam" id="PF00754">
    <property type="entry name" value="F5_F8_type_C"/>
    <property type="match status" value="1"/>
</dbReference>
<dbReference type="PROSITE" id="PS01285">
    <property type="entry name" value="FA58C_1"/>
    <property type="match status" value="1"/>
</dbReference>
<name>A0A913ZMT4_PATMI</name>
<dbReference type="PANTHER" id="PTHR24543">
    <property type="entry name" value="MULTICOPPER OXIDASE-RELATED"/>
    <property type="match status" value="1"/>
</dbReference>
<dbReference type="PROSITE" id="PS50022">
    <property type="entry name" value="FA58C_3"/>
    <property type="match status" value="1"/>
</dbReference>